<dbReference type="Pfam" id="PF02836">
    <property type="entry name" value="Glyco_hydro_2_C"/>
    <property type="match status" value="1"/>
</dbReference>
<organism evidence="10 11">
    <name type="scientific">Tessaracoccus lubricantis</name>
    <dbReference type="NCBI Taxonomy" id="545543"/>
    <lineage>
        <taxon>Bacteria</taxon>
        <taxon>Bacillati</taxon>
        <taxon>Actinomycetota</taxon>
        <taxon>Actinomycetes</taxon>
        <taxon>Propionibacteriales</taxon>
        <taxon>Propionibacteriaceae</taxon>
        <taxon>Tessaracoccus</taxon>
    </lineage>
</organism>
<evidence type="ECO:0000313" key="11">
    <source>
        <dbReference type="Proteomes" id="UP001501521"/>
    </source>
</evidence>
<evidence type="ECO:0000256" key="3">
    <source>
        <dbReference type="ARBA" id="ARBA00012756"/>
    </source>
</evidence>
<dbReference type="PRINTS" id="PR00132">
    <property type="entry name" value="GLHYDRLASE2"/>
</dbReference>
<dbReference type="SMART" id="SM01038">
    <property type="entry name" value="Bgal_small_N"/>
    <property type="match status" value="1"/>
</dbReference>
<dbReference type="SUPFAM" id="SSF49303">
    <property type="entry name" value="beta-Galactosidase/glucuronidase domain"/>
    <property type="match status" value="2"/>
</dbReference>
<dbReference type="PROSITE" id="PS00608">
    <property type="entry name" value="GLYCOSYL_HYDROL_F2_2"/>
    <property type="match status" value="1"/>
</dbReference>
<comment type="caution">
    <text evidence="10">The sequence shown here is derived from an EMBL/GenBank/DDBJ whole genome shotgun (WGS) entry which is preliminary data.</text>
</comment>
<sequence>MTDVRDWENPSLTGRNRLGARAYFFGYATEDAAATRDRANSRGFVSLSGEWQFRLFDNPLRVPAAFTGSHQGDWNTVTVPHMWQLDGYGALQYTDEGYPFPIEQPRVPADTPTGAYQRVVQLTRPQPGEQVILKLDGVESYAEIFLNGDFVGMTKGSRLTAEFDITGHIVDGDNLFAIKVLQYSDATYIEDQDMWWASGIFRDLYLVTRPAARLTDFFVRTHVVGDSAEVTLTVEADGARSIDWRIADGDTTVAAASLQPGDTVTVTVDDARLWNPETPHLYDMTLTVMGDDGVSEYVPHRLGLREITIDGGLMHLNGAYFKMHGVNRHDHDPEKGRAISMDRARRDLELMKRHNINAVRTAHYPNDPRFYEMADELGLMLIAETDLESHGFANVDDLARVTDDPAWEAPYVDRIERHVLAQRNHASVLIWSLGNESEFGCNIRAMYHRAKELDPTRPVHYEEDRNGEVVDVISTMYSRVQQMNDFGEHPHPKPRINCEYGHSMGNGPGGLSEYQEVFNRWDSIQGHFIWEWADHGLLDRSRTPEGASTEDQFYAYGGDFGDYPNNKNFCIDGLVFPWQQPSPGLTEYKQVICPVLVTWDDGVLSVQNRRWFTDLADVEIRIETTVDGVAAEPITISPAPVGPGETWTTDLPLELGDGAPAASVARVLSTQAYSWADAGRELGVHQLAVVDALPEAPAAAGQLATAEDEFTLTVTTGDGELVFDKVEGSLLSWQARGRSLVAAPLRVGFWKPLIDNHQQESDEHWTPRHIEIMQSSARNVAWRRDGDALVVEHEVRVAPPVLDFGMQCRVTWRVQADGVATVAVTGEPYGDYSDIIPRIGVSLEVPGELQQVSWFGHGPGENYPDSKAANTIGFWKSTVDAMETPYVYPQDYGNRGDVRWMTITDEAGTGLHVSRPVEQAPFHFSAWNHTAQDIDDAQHRTDLVRRDNVTLNLNDQVMGLGSNSWGSEVLDSYRTRFEAFTFEFTLRPTEEN</sequence>
<evidence type="ECO:0000256" key="7">
    <source>
        <dbReference type="ARBA" id="ARBA00032230"/>
    </source>
</evidence>
<dbReference type="Gene3D" id="2.60.40.10">
    <property type="entry name" value="Immunoglobulins"/>
    <property type="match status" value="2"/>
</dbReference>
<dbReference type="InterPro" id="IPR014718">
    <property type="entry name" value="GH-type_carb-bd"/>
</dbReference>
<evidence type="ECO:0000256" key="2">
    <source>
        <dbReference type="ARBA" id="ARBA00007401"/>
    </source>
</evidence>
<evidence type="ECO:0000256" key="6">
    <source>
        <dbReference type="ARBA" id="ARBA00023295"/>
    </source>
</evidence>
<evidence type="ECO:0000256" key="5">
    <source>
        <dbReference type="ARBA" id="ARBA00022801"/>
    </source>
</evidence>
<dbReference type="Gene3D" id="2.60.120.260">
    <property type="entry name" value="Galactose-binding domain-like"/>
    <property type="match status" value="1"/>
</dbReference>
<dbReference type="SUPFAM" id="SSF49785">
    <property type="entry name" value="Galactose-binding domain-like"/>
    <property type="match status" value="1"/>
</dbReference>
<evidence type="ECO:0000256" key="4">
    <source>
        <dbReference type="ARBA" id="ARBA00013303"/>
    </source>
</evidence>
<keyword evidence="11" id="KW-1185">Reference proteome</keyword>
<dbReference type="GO" id="GO:0016787">
    <property type="term" value="F:hydrolase activity"/>
    <property type="evidence" value="ECO:0007669"/>
    <property type="project" value="UniProtKB-KW"/>
</dbReference>
<dbReference type="EC" id="3.2.1.23" evidence="3 8"/>
<dbReference type="InterPro" id="IPR050347">
    <property type="entry name" value="Bact_Beta-galactosidase"/>
</dbReference>
<dbReference type="RefSeq" id="WP_345579569.1">
    <property type="nucleotide sequence ID" value="NZ_BAABLV010000014.1"/>
</dbReference>
<dbReference type="InterPro" id="IPR008979">
    <property type="entry name" value="Galactose-bd-like_sf"/>
</dbReference>
<dbReference type="Pfam" id="PF00703">
    <property type="entry name" value="Glyco_hydro_2"/>
    <property type="match status" value="1"/>
</dbReference>
<dbReference type="InterPro" id="IPR013783">
    <property type="entry name" value="Ig-like_fold"/>
</dbReference>
<evidence type="ECO:0000313" key="10">
    <source>
        <dbReference type="EMBL" id="GAA4893860.1"/>
    </source>
</evidence>
<comment type="similarity">
    <text evidence="2 8">Belongs to the glycosyl hydrolase 2 family.</text>
</comment>
<dbReference type="InterPro" id="IPR006101">
    <property type="entry name" value="Glyco_hydro_2"/>
</dbReference>
<evidence type="ECO:0000256" key="8">
    <source>
        <dbReference type="RuleBase" id="RU361154"/>
    </source>
</evidence>
<dbReference type="InterPro" id="IPR017853">
    <property type="entry name" value="GH"/>
</dbReference>
<dbReference type="InterPro" id="IPR011013">
    <property type="entry name" value="Gal_mutarotase_sf_dom"/>
</dbReference>
<dbReference type="InterPro" id="IPR032312">
    <property type="entry name" value="LacZ_4"/>
</dbReference>
<reference evidence="11" key="1">
    <citation type="journal article" date="2019" name="Int. J. Syst. Evol. Microbiol.">
        <title>The Global Catalogue of Microorganisms (GCM) 10K type strain sequencing project: providing services to taxonomists for standard genome sequencing and annotation.</title>
        <authorList>
            <consortium name="The Broad Institute Genomics Platform"/>
            <consortium name="The Broad Institute Genome Sequencing Center for Infectious Disease"/>
            <person name="Wu L."/>
            <person name="Ma J."/>
        </authorList>
    </citation>
    <scope>NUCLEOTIDE SEQUENCE [LARGE SCALE GENOMIC DNA]</scope>
    <source>
        <strain evidence="11">JCM 19125</strain>
    </source>
</reference>
<keyword evidence="5 8" id="KW-0378">Hydrolase</keyword>
<dbReference type="InterPro" id="IPR036156">
    <property type="entry name" value="Beta-gal/glucu_dom_sf"/>
</dbReference>
<name>A0ABP9F4B1_9ACTN</name>
<dbReference type="InterPro" id="IPR023230">
    <property type="entry name" value="Glyco_hydro_2_CS"/>
</dbReference>
<comment type="catalytic activity">
    <reaction evidence="1 8">
        <text>Hydrolysis of terminal non-reducing beta-D-galactose residues in beta-D-galactosides.</text>
        <dbReference type="EC" id="3.2.1.23"/>
    </reaction>
</comment>
<evidence type="ECO:0000259" key="9">
    <source>
        <dbReference type="SMART" id="SM01038"/>
    </source>
</evidence>
<proteinExistence type="inferred from homology"/>
<dbReference type="InterPro" id="IPR006103">
    <property type="entry name" value="Glyco_hydro_2_cat"/>
</dbReference>
<accession>A0ABP9F4B1</accession>
<dbReference type="InterPro" id="IPR023232">
    <property type="entry name" value="Glyco_hydro_2_AS"/>
</dbReference>
<keyword evidence="6 8" id="KW-0326">Glycosidase</keyword>
<dbReference type="Proteomes" id="UP001501521">
    <property type="component" value="Unassembled WGS sequence"/>
</dbReference>
<dbReference type="PANTHER" id="PTHR46323:SF2">
    <property type="entry name" value="BETA-GALACTOSIDASE"/>
    <property type="match status" value="1"/>
</dbReference>
<dbReference type="Pfam" id="PF02837">
    <property type="entry name" value="Glyco_hydro_2_N"/>
    <property type="match status" value="1"/>
</dbReference>
<dbReference type="SUPFAM" id="SSF51445">
    <property type="entry name" value="(Trans)glycosidases"/>
    <property type="match status" value="1"/>
</dbReference>
<feature type="domain" description="Beta galactosidase small chain/" evidence="9">
    <location>
        <begin position="713"/>
        <end position="987"/>
    </location>
</feature>
<dbReference type="InterPro" id="IPR004199">
    <property type="entry name" value="B-gal_small/dom_5"/>
</dbReference>
<gene>
    <name evidence="10" type="ORF">GCM10025789_08830</name>
</gene>
<protein>
    <recommendedName>
        <fullName evidence="4 8">Beta-galactosidase</fullName>
        <ecNumber evidence="3 8">3.2.1.23</ecNumber>
    </recommendedName>
    <alternativeName>
        <fullName evidence="7 8">Lactase</fullName>
    </alternativeName>
</protein>
<dbReference type="InterPro" id="IPR006104">
    <property type="entry name" value="Glyco_hydro_2_N"/>
</dbReference>
<dbReference type="SUPFAM" id="SSF74650">
    <property type="entry name" value="Galactose mutarotase-like"/>
    <property type="match status" value="1"/>
</dbReference>
<dbReference type="EMBL" id="BAABLV010000014">
    <property type="protein sequence ID" value="GAA4893860.1"/>
    <property type="molecule type" value="Genomic_DNA"/>
</dbReference>
<dbReference type="Pfam" id="PF02929">
    <property type="entry name" value="Bgal_small_N"/>
    <property type="match status" value="1"/>
</dbReference>
<dbReference type="Gene3D" id="3.20.20.80">
    <property type="entry name" value="Glycosidases"/>
    <property type="match status" value="1"/>
</dbReference>
<dbReference type="Pfam" id="PF16353">
    <property type="entry name" value="LacZ_4"/>
    <property type="match status" value="1"/>
</dbReference>
<dbReference type="PROSITE" id="PS00719">
    <property type="entry name" value="GLYCOSYL_HYDROL_F2_1"/>
    <property type="match status" value="1"/>
</dbReference>
<dbReference type="InterPro" id="IPR006102">
    <property type="entry name" value="Ig-like_GH2"/>
</dbReference>
<evidence type="ECO:0000256" key="1">
    <source>
        <dbReference type="ARBA" id="ARBA00001412"/>
    </source>
</evidence>
<dbReference type="Gene3D" id="2.70.98.10">
    <property type="match status" value="1"/>
</dbReference>
<dbReference type="PANTHER" id="PTHR46323">
    <property type="entry name" value="BETA-GALACTOSIDASE"/>
    <property type="match status" value="1"/>
</dbReference>